<sequence>MTGSAKNIDSMIAWVRLKGDLLDVRAMIDIPAGIVQMSNMANVFYQPLYVTVYKVIHLETVSIERLLL</sequence>
<protein>
    <submittedName>
        <fullName evidence="1">Uncharacterized protein</fullName>
    </submittedName>
</protein>
<dbReference type="Proteomes" id="UP001177121">
    <property type="component" value="Unassembled WGS sequence"/>
</dbReference>
<dbReference type="RefSeq" id="WP_139312020.1">
    <property type="nucleotide sequence ID" value="NZ_JAHBMK020000001.1"/>
</dbReference>
<organism evidence="1 2">
    <name type="scientific">Bacillus cabrialesii subsp. tritici</name>
    <dbReference type="NCBI Taxonomy" id="2944916"/>
    <lineage>
        <taxon>Bacteria</taxon>
        <taxon>Bacillati</taxon>
        <taxon>Bacillota</taxon>
        <taxon>Bacilli</taxon>
        <taxon>Bacillales</taxon>
        <taxon>Bacillaceae</taxon>
        <taxon>Bacillus</taxon>
        <taxon>Bacillus cabrialesii</taxon>
    </lineage>
</organism>
<accession>A0ABT9DK62</accession>
<evidence type="ECO:0000313" key="2">
    <source>
        <dbReference type="Proteomes" id="UP001177121"/>
    </source>
</evidence>
<proteinExistence type="predicted"/>
<evidence type="ECO:0000313" key="1">
    <source>
        <dbReference type="EMBL" id="MDO8225077.1"/>
    </source>
</evidence>
<name>A0ABT9DK62_9BACI</name>
<reference evidence="1" key="1">
    <citation type="submission" date="2023-07" db="EMBL/GenBank/DDBJ databases">
        <title>Biological control against Fusarium languescens, the causal agent of wilt in Jalapeno peppers, by a novel bacterial subspecies: Bacillus cabrialesii subsp. tritici TSO2.</title>
        <authorList>
            <person name="Montoya-Martinez A.C."/>
            <person name="Figueroa-Brambila K.M."/>
            <person name="Escalante-Beltran A."/>
            <person name="Lopez-Montoya N.D."/>
            <person name="Valenzuela-Ruiz V."/>
            <person name="Parra-Cota F.I."/>
            <person name="Estrada Alvarado M.I."/>
            <person name="De Los Santos Villalobos S."/>
        </authorList>
    </citation>
    <scope>NUCLEOTIDE SEQUENCE</scope>
    <source>
        <strain evidence="1">TSO2</strain>
    </source>
</reference>
<comment type="caution">
    <text evidence="1">The sequence shown here is derived from an EMBL/GenBank/DDBJ whole genome shotgun (WGS) entry which is preliminary data.</text>
</comment>
<gene>
    <name evidence="1" type="ORF">KHP33_009435</name>
</gene>
<dbReference type="EMBL" id="JAHBMK020000001">
    <property type="protein sequence ID" value="MDO8225077.1"/>
    <property type="molecule type" value="Genomic_DNA"/>
</dbReference>
<keyword evidence="2" id="KW-1185">Reference proteome</keyword>